<dbReference type="InterPro" id="IPR005829">
    <property type="entry name" value="Sugar_transporter_CS"/>
</dbReference>
<feature type="transmembrane region" description="Helical" evidence="8">
    <location>
        <begin position="112"/>
        <end position="129"/>
    </location>
</feature>
<dbReference type="Gene3D" id="1.20.1250.20">
    <property type="entry name" value="MFS general substrate transporter like domains"/>
    <property type="match status" value="1"/>
</dbReference>
<keyword evidence="5 8" id="KW-0812">Transmembrane</keyword>
<gene>
    <name evidence="10" type="ORF">Aca07nite_69670</name>
</gene>
<feature type="transmembrane region" description="Helical" evidence="8">
    <location>
        <begin position="201"/>
        <end position="219"/>
    </location>
</feature>
<dbReference type="SUPFAM" id="SSF103473">
    <property type="entry name" value="MFS general substrate transporter"/>
    <property type="match status" value="1"/>
</dbReference>
<dbReference type="InterPro" id="IPR004638">
    <property type="entry name" value="EmrB-like"/>
</dbReference>
<dbReference type="InterPro" id="IPR020846">
    <property type="entry name" value="MFS_dom"/>
</dbReference>
<feature type="transmembrane region" description="Helical" evidence="8">
    <location>
        <begin position="141"/>
        <end position="164"/>
    </location>
</feature>
<feature type="transmembrane region" description="Helical" evidence="8">
    <location>
        <begin position="170"/>
        <end position="189"/>
    </location>
</feature>
<protein>
    <submittedName>
        <fullName evidence="10">MFS transporter</fullName>
    </submittedName>
</protein>
<evidence type="ECO:0000256" key="5">
    <source>
        <dbReference type="ARBA" id="ARBA00022692"/>
    </source>
</evidence>
<evidence type="ECO:0000256" key="8">
    <source>
        <dbReference type="SAM" id="Phobius"/>
    </source>
</evidence>
<dbReference type="InterPro" id="IPR011701">
    <property type="entry name" value="MFS"/>
</dbReference>
<dbReference type="CDD" id="cd17321">
    <property type="entry name" value="MFS_MMR_MDR_like"/>
    <property type="match status" value="1"/>
</dbReference>
<dbReference type="PROSITE" id="PS00216">
    <property type="entry name" value="SUGAR_TRANSPORT_1"/>
    <property type="match status" value="1"/>
</dbReference>
<dbReference type="Pfam" id="PF07690">
    <property type="entry name" value="MFS_1"/>
    <property type="match status" value="1"/>
</dbReference>
<organism evidence="10">
    <name type="scientific">Actinoplanes campanulatus</name>
    <dbReference type="NCBI Taxonomy" id="113559"/>
    <lineage>
        <taxon>Bacteria</taxon>
        <taxon>Bacillati</taxon>
        <taxon>Actinomycetota</taxon>
        <taxon>Actinomycetes</taxon>
        <taxon>Micromonosporales</taxon>
        <taxon>Micromonosporaceae</taxon>
        <taxon>Actinoplanes</taxon>
    </lineage>
</organism>
<dbReference type="PANTHER" id="PTHR42718:SF9">
    <property type="entry name" value="MAJOR FACILITATOR SUPERFAMILY MULTIDRUG TRANSPORTER MFSC"/>
    <property type="match status" value="1"/>
</dbReference>
<feature type="transmembrane region" description="Helical" evidence="8">
    <location>
        <begin position="12"/>
        <end position="35"/>
    </location>
</feature>
<feature type="transmembrane region" description="Helical" evidence="8">
    <location>
        <begin position="55"/>
        <end position="71"/>
    </location>
</feature>
<evidence type="ECO:0000313" key="10">
    <source>
        <dbReference type="EMBL" id="GID49692.1"/>
    </source>
</evidence>
<evidence type="ECO:0000256" key="1">
    <source>
        <dbReference type="ARBA" id="ARBA00004651"/>
    </source>
</evidence>
<feature type="transmembrane region" description="Helical" evidence="8">
    <location>
        <begin position="332"/>
        <end position="352"/>
    </location>
</feature>
<accession>A0ABQ3WTV1</accession>
<evidence type="ECO:0000256" key="3">
    <source>
        <dbReference type="ARBA" id="ARBA00022448"/>
    </source>
</evidence>
<keyword evidence="3" id="KW-0813">Transport</keyword>
<evidence type="ECO:0000256" key="6">
    <source>
        <dbReference type="ARBA" id="ARBA00022989"/>
    </source>
</evidence>
<feature type="transmembrane region" description="Helical" evidence="8">
    <location>
        <begin position="358"/>
        <end position="383"/>
    </location>
</feature>
<proteinExistence type="inferred from homology"/>
<feature type="transmembrane region" description="Helical" evidence="8">
    <location>
        <begin position="225"/>
        <end position="246"/>
    </location>
</feature>
<comment type="caution">
    <text evidence="10">The sequence shown here is derived from an EMBL/GenBank/DDBJ whole genome shotgun (WGS) entry which is preliminary data.</text>
</comment>
<sequence length="470" mass="47369">MTIGAMRERRRLVLAICATSIFLVGLDTTAVNVALPAIGDDLRLATADLEWAVDAYTLVLAGLMITSGALADRIGRRRVFRLGLALFGAGSVACALAPSIGVLVAARALQGAGGSMLSPVALAIVVSVITDPRERARAIGVWAAVFGLSMAAGPVLGGALISGLGWRTVFWANLPIIAVVLVLTALFVPESRTPKARRLDLPGQILLVVLLGAGVAVLIEGPRLGWTSPALLAGYTVIAAALAAFVRAESRHAEPLIDLDLFRRSPFAAAVGGAVAVFVALNVTLLLGTLYLQQVRGLRPVEAGLVTLPMALAATVCAPLSGHLVGRIGPRLPLRVAGACTVIGGALLVGLGDRTGTALLLVAYLFTGIGVGFANAPITNTAVSGLPPERSGLAGGIASTARQVGAALGVAIAGGMVAGLRPDRLAGATRPGWVLVAACGLVILAVAQASPSGVARATAAQPGPAAAPVR</sequence>
<keyword evidence="6 8" id="KW-1133">Transmembrane helix</keyword>
<dbReference type="Gene3D" id="1.20.1720.10">
    <property type="entry name" value="Multidrug resistance protein D"/>
    <property type="match status" value="1"/>
</dbReference>
<feature type="domain" description="Major facilitator superfamily (MFS) profile" evidence="9">
    <location>
        <begin position="13"/>
        <end position="454"/>
    </location>
</feature>
<evidence type="ECO:0000256" key="7">
    <source>
        <dbReference type="ARBA" id="ARBA00023136"/>
    </source>
</evidence>
<feature type="transmembrane region" description="Helical" evidence="8">
    <location>
        <begin position="432"/>
        <end position="449"/>
    </location>
</feature>
<comment type="similarity">
    <text evidence="2">Belongs to the major facilitator superfamily. EmrB family.</text>
</comment>
<evidence type="ECO:0000256" key="4">
    <source>
        <dbReference type="ARBA" id="ARBA00022475"/>
    </source>
</evidence>
<comment type="subcellular location">
    <subcellularLocation>
        <location evidence="1">Cell membrane</location>
        <topology evidence="1">Multi-pass membrane protein</topology>
    </subcellularLocation>
</comment>
<dbReference type="PROSITE" id="PS50850">
    <property type="entry name" value="MFS"/>
    <property type="match status" value="1"/>
</dbReference>
<feature type="transmembrane region" description="Helical" evidence="8">
    <location>
        <begin position="83"/>
        <end position="106"/>
    </location>
</feature>
<dbReference type="NCBIfam" id="TIGR00711">
    <property type="entry name" value="efflux_EmrB"/>
    <property type="match status" value="1"/>
</dbReference>
<evidence type="ECO:0000256" key="2">
    <source>
        <dbReference type="ARBA" id="ARBA00008537"/>
    </source>
</evidence>
<dbReference type="EMBL" id="BOMF01000130">
    <property type="protein sequence ID" value="GID49692.1"/>
    <property type="molecule type" value="Genomic_DNA"/>
</dbReference>
<feature type="transmembrane region" description="Helical" evidence="8">
    <location>
        <begin position="267"/>
        <end position="291"/>
    </location>
</feature>
<feature type="transmembrane region" description="Helical" evidence="8">
    <location>
        <begin position="303"/>
        <end position="325"/>
    </location>
</feature>
<evidence type="ECO:0000259" key="9">
    <source>
        <dbReference type="PROSITE" id="PS50850"/>
    </source>
</evidence>
<keyword evidence="4" id="KW-1003">Cell membrane</keyword>
<name>A0ABQ3WTV1_9ACTN</name>
<reference evidence="10" key="1">
    <citation type="submission" date="2021-01" db="EMBL/GenBank/DDBJ databases">
        <title>Whole genome shotgun sequence of Actinoplanes capillaceus NBRC 16408.</title>
        <authorList>
            <person name="Komaki H."/>
            <person name="Tamura T."/>
        </authorList>
    </citation>
    <scope>NUCLEOTIDE SEQUENCE [LARGE SCALE GENOMIC DNA]</scope>
    <source>
        <strain evidence="10">NBRC 16408</strain>
    </source>
</reference>
<dbReference type="PANTHER" id="PTHR42718">
    <property type="entry name" value="MAJOR FACILITATOR SUPERFAMILY MULTIDRUG TRANSPORTER MFSC"/>
    <property type="match status" value="1"/>
</dbReference>
<dbReference type="InterPro" id="IPR036259">
    <property type="entry name" value="MFS_trans_sf"/>
</dbReference>
<keyword evidence="7 8" id="KW-0472">Membrane</keyword>